<feature type="transmembrane region" description="Helical" evidence="1">
    <location>
        <begin position="117"/>
        <end position="136"/>
    </location>
</feature>
<gene>
    <name evidence="2" type="ORF">SAMN05444280_103147</name>
</gene>
<feature type="transmembrane region" description="Helical" evidence="1">
    <location>
        <begin position="21"/>
        <end position="46"/>
    </location>
</feature>
<evidence type="ECO:0000313" key="3">
    <source>
        <dbReference type="Proteomes" id="UP000184050"/>
    </source>
</evidence>
<organism evidence="2 3">
    <name type="scientific">Tangfeifania diversioriginum</name>
    <dbReference type="NCBI Taxonomy" id="1168035"/>
    <lineage>
        <taxon>Bacteria</taxon>
        <taxon>Pseudomonadati</taxon>
        <taxon>Bacteroidota</taxon>
        <taxon>Bacteroidia</taxon>
        <taxon>Marinilabiliales</taxon>
        <taxon>Prolixibacteraceae</taxon>
        <taxon>Tangfeifania</taxon>
    </lineage>
</organism>
<dbReference type="Proteomes" id="UP000184050">
    <property type="component" value="Unassembled WGS sequence"/>
</dbReference>
<name>A0A1M6C5Q2_9BACT</name>
<keyword evidence="1" id="KW-1133">Transmembrane helix</keyword>
<feature type="transmembrane region" description="Helical" evidence="1">
    <location>
        <begin position="279"/>
        <end position="297"/>
    </location>
</feature>
<feature type="transmembrane region" description="Helical" evidence="1">
    <location>
        <begin position="142"/>
        <end position="159"/>
    </location>
</feature>
<protein>
    <recommendedName>
        <fullName evidence="4">Transmembrane protein</fullName>
    </recommendedName>
</protein>
<feature type="transmembrane region" description="Helical" evidence="1">
    <location>
        <begin position="248"/>
        <end position="267"/>
    </location>
</feature>
<feature type="transmembrane region" description="Helical" evidence="1">
    <location>
        <begin position="171"/>
        <end position="197"/>
    </location>
</feature>
<dbReference type="AlphaFoldDB" id="A0A1M6C5Q2"/>
<dbReference type="STRING" id="1168035.SAMN05444280_103147"/>
<evidence type="ECO:0000313" key="2">
    <source>
        <dbReference type="EMBL" id="SHI56355.1"/>
    </source>
</evidence>
<feature type="transmembrane region" description="Helical" evidence="1">
    <location>
        <begin position="209"/>
        <end position="227"/>
    </location>
</feature>
<reference evidence="2 3" key="1">
    <citation type="submission" date="2016-11" db="EMBL/GenBank/DDBJ databases">
        <authorList>
            <person name="Jaros S."/>
            <person name="Januszkiewicz K."/>
            <person name="Wedrychowicz H."/>
        </authorList>
    </citation>
    <scope>NUCLEOTIDE SEQUENCE [LARGE SCALE GENOMIC DNA]</scope>
    <source>
        <strain evidence="2 3">DSM 27063</strain>
    </source>
</reference>
<dbReference type="EMBL" id="FQZE01000003">
    <property type="protein sequence ID" value="SHI56355.1"/>
    <property type="molecule type" value="Genomic_DNA"/>
</dbReference>
<evidence type="ECO:0000256" key="1">
    <source>
        <dbReference type="SAM" id="Phobius"/>
    </source>
</evidence>
<feature type="transmembrane region" description="Helical" evidence="1">
    <location>
        <begin position="82"/>
        <end position="105"/>
    </location>
</feature>
<keyword evidence="3" id="KW-1185">Reference proteome</keyword>
<keyword evidence="1" id="KW-0812">Transmembrane</keyword>
<dbReference type="InterPro" id="IPR045692">
    <property type="entry name" value="DUF6057"/>
</dbReference>
<proteinExistence type="predicted"/>
<evidence type="ECO:0008006" key="4">
    <source>
        <dbReference type="Google" id="ProtNLM"/>
    </source>
</evidence>
<keyword evidence="1" id="KW-0472">Membrane</keyword>
<dbReference type="Pfam" id="PF19529">
    <property type="entry name" value="DUF6057"/>
    <property type="match status" value="1"/>
</dbReference>
<accession>A0A1M6C5Q2</accession>
<sequence length="599" mass="70686">MRKNVLRLKREYMNRTLKNPGFYIINLLFFATAFSYFFGIANHILFFQENNHLFIFSKFYLDDYFTQPGGLLVLTGKFFTQFYFHAIIGVIILATTLTLPAILIYHINKHLLPHSQLSLPLMIIPPFLLLLMQTHYYHMLEFNFGFLLILFFFYIYLTFLKNKTSYVPLILFPLVYYFIGVYAWILIMMLILLNLFYKKGNERFINSSILLGVAVITVIFSKKVLFFQPFEQLITYPFPSVENKNHHLFLYITTGFIAVYPLITKALTTFRTKLHQSKFIGTAAVVVIFGFSIFSLFNSYNNQTSRVIQLEKMVLDEEYNQAINFHEKYPSQNLIAQYFYNIALSETDQLASRLFYGRQDFNVNALILPWNEEHLNWGAHFFYTVGLINEAHRWAYEEMIVYGYRPQNISLLAKTNIINGNYKRAYKYVDILKNTAFYRDRGNEYEELLADTTLIAVHPEFGLKRNIMPQDDFFTEIVSPQNNIPKLLQSNPENQKAFEYMMAWFLLSKNVEGIINNLPKLNNLNYNKIPRHIEEATLAYTNSTGENPDLGGLTISNETILRFNQYISDFKQTRQNPSTQKNIMQNKYQNTFWFYFHFK</sequence>